<dbReference type="EMBL" id="JADEXS010000030">
    <property type="protein sequence ID" value="MBE9021612.1"/>
    <property type="molecule type" value="Genomic_DNA"/>
</dbReference>
<gene>
    <name evidence="9" type="ORF">IQ276_03775</name>
</gene>
<evidence type="ECO:0000259" key="6">
    <source>
        <dbReference type="Pfam" id="PF05048"/>
    </source>
</evidence>
<dbReference type="InterPro" id="IPR039448">
    <property type="entry name" value="Beta_helix"/>
</dbReference>
<evidence type="ECO:0000313" key="9">
    <source>
        <dbReference type="EMBL" id="MBE9021612.1"/>
    </source>
</evidence>
<dbReference type="AlphaFoldDB" id="A0A8J6ZJM8"/>
<proteinExistence type="predicted"/>
<dbReference type="Gene3D" id="2.160.20.10">
    <property type="entry name" value="Single-stranded right-handed beta-helix, Pectin lyase-like"/>
    <property type="match status" value="1"/>
</dbReference>
<dbReference type="PRINTS" id="PR00313">
    <property type="entry name" value="CABNDNGRPT"/>
</dbReference>
<feature type="domain" description="Periplasmic copper-binding protein NosD beta helix" evidence="6">
    <location>
        <begin position="84"/>
        <end position="189"/>
    </location>
</feature>
<dbReference type="InterPro" id="IPR011049">
    <property type="entry name" value="Serralysin-like_metalloprot_C"/>
</dbReference>
<dbReference type="SUPFAM" id="SSF51126">
    <property type="entry name" value="Pectin lyase-like"/>
    <property type="match status" value="1"/>
</dbReference>
<comment type="subcellular location">
    <subcellularLocation>
        <location evidence="1">Cell projection</location>
        <location evidence="1">Cilium</location>
    </subcellularLocation>
    <subcellularLocation>
        <location evidence="2">Cytoplasm</location>
    </subcellularLocation>
</comment>
<dbReference type="GO" id="GO:0005737">
    <property type="term" value="C:cytoplasm"/>
    <property type="evidence" value="ECO:0007669"/>
    <property type="project" value="UniProtKB-SubCell"/>
</dbReference>
<comment type="caution">
    <text evidence="9">The sequence shown here is derived from an EMBL/GenBank/DDBJ whole genome shotgun (WGS) entry which is preliminary data.</text>
</comment>
<dbReference type="Gene3D" id="2.60.40.10">
    <property type="entry name" value="Immunoglobulins"/>
    <property type="match status" value="3"/>
</dbReference>
<reference evidence="9" key="1">
    <citation type="submission" date="2020-10" db="EMBL/GenBank/DDBJ databases">
        <authorList>
            <person name="Castelo-Branco R."/>
            <person name="Eusebio N."/>
            <person name="Adriana R."/>
            <person name="Vieira A."/>
            <person name="Brugerolle De Fraissinette N."/>
            <person name="Rezende De Castro R."/>
            <person name="Schneider M.P."/>
            <person name="Vasconcelos V."/>
            <person name="Leao P.N."/>
        </authorList>
    </citation>
    <scope>NUCLEOTIDE SEQUENCE</scope>
    <source>
        <strain evidence="9">LEGE 12446</strain>
    </source>
</reference>
<keyword evidence="5" id="KW-0966">Cell projection</keyword>
<accession>A0A8J6ZJM8</accession>
<name>A0A8J6ZJM8_DESMC</name>
<protein>
    <submittedName>
        <fullName evidence="9">Choice-of-anchor D domain-containing protein</fullName>
    </submittedName>
</protein>
<dbReference type="InterPro" id="IPR053879">
    <property type="entry name" value="HYDIN_VesB_CFA65-like_Ig"/>
</dbReference>
<keyword evidence="4" id="KW-0969">Cilium</keyword>
<organism evidence="9 10">
    <name type="scientific">Desmonostoc muscorum LEGE 12446</name>
    <dbReference type="NCBI Taxonomy" id="1828758"/>
    <lineage>
        <taxon>Bacteria</taxon>
        <taxon>Bacillati</taxon>
        <taxon>Cyanobacteriota</taxon>
        <taxon>Cyanophyceae</taxon>
        <taxon>Nostocales</taxon>
        <taxon>Nostocaceae</taxon>
        <taxon>Desmonostoc</taxon>
    </lineage>
</organism>
<dbReference type="InterPro" id="IPR001343">
    <property type="entry name" value="Hemolysn_Ca-bd"/>
</dbReference>
<dbReference type="InterPro" id="IPR013783">
    <property type="entry name" value="Ig-like_fold"/>
</dbReference>
<evidence type="ECO:0000256" key="1">
    <source>
        <dbReference type="ARBA" id="ARBA00004138"/>
    </source>
</evidence>
<dbReference type="Pfam" id="PF00353">
    <property type="entry name" value="HemolysinCabind"/>
    <property type="match status" value="1"/>
</dbReference>
<dbReference type="Gene3D" id="2.150.10.10">
    <property type="entry name" value="Serralysin-like metalloprotease, C-terminal"/>
    <property type="match status" value="1"/>
</dbReference>
<feature type="domain" description="HYDIN/VesB/CFA65-like Ig-like" evidence="8">
    <location>
        <begin position="559"/>
        <end position="642"/>
    </location>
</feature>
<keyword evidence="3" id="KW-0963">Cytoplasm</keyword>
<dbReference type="Pfam" id="PF05048">
    <property type="entry name" value="NosD"/>
    <property type="match status" value="1"/>
</dbReference>
<dbReference type="InterPro" id="IPR012334">
    <property type="entry name" value="Pectin_lyas_fold"/>
</dbReference>
<feature type="domain" description="Right handed beta helix" evidence="7">
    <location>
        <begin position="257"/>
        <end position="349"/>
    </location>
</feature>
<dbReference type="InterPro" id="IPR018511">
    <property type="entry name" value="Hemolysin-typ_Ca-bd_CS"/>
</dbReference>
<feature type="domain" description="HYDIN/VesB/CFA65-like Ig-like" evidence="8">
    <location>
        <begin position="672"/>
        <end position="754"/>
    </location>
</feature>
<dbReference type="InterPro" id="IPR006626">
    <property type="entry name" value="PbH1"/>
</dbReference>
<dbReference type="PANTHER" id="PTHR37833:SF1">
    <property type="entry name" value="SIGNAL PEPTIDE PROTEIN"/>
    <property type="match status" value="1"/>
</dbReference>
<evidence type="ECO:0000313" key="10">
    <source>
        <dbReference type="Proteomes" id="UP000622533"/>
    </source>
</evidence>
<evidence type="ECO:0000259" key="7">
    <source>
        <dbReference type="Pfam" id="PF13229"/>
    </source>
</evidence>
<feature type="domain" description="HYDIN/VesB/CFA65-like Ig-like" evidence="8">
    <location>
        <begin position="447"/>
        <end position="530"/>
    </location>
</feature>
<dbReference type="PROSITE" id="PS00330">
    <property type="entry name" value="HEMOLYSIN_CALCIUM"/>
    <property type="match status" value="2"/>
</dbReference>
<dbReference type="Pfam" id="PF22544">
    <property type="entry name" value="HYDIN_VesB_CFA65-like_Ig"/>
    <property type="match status" value="3"/>
</dbReference>
<evidence type="ECO:0000256" key="3">
    <source>
        <dbReference type="ARBA" id="ARBA00022490"/>
    </source>
</evidence>
<dbReference type="InterPro" id="IPR011050">
    <property type="entry name" value="Pectin_lyase_fold/virulence"/>
</dbReference>
<dbReference type="Pfam" id="PF13229">
    <property type="entry name" value="Beta_helix"/>
    <property type="match status" value="1"/>
</dbReference>
<dbReference type="SMART" id="SM00710">
    <property type="entry name" value="PbH1"/>
    <property type="match status" value="6"/>
</dbReference>
<dbReference type="GO" id="GO:0005509">
    <property type="term" value="F:calcium ion binding"/>
    <property type="evidence" value="ECO:0007669"/>
    <property type="project" value="InterPro"/>
</dbReference>
<keyword evidence="10" id="KW-1185">Reference proteome</keyword>
<evidence type="ECO:0000256" key="2">
    <source>
        <dbReference type="ARBA" id="ARBA00004496"/>
    </source>
</evidence>
<dbReference type="PANTHER" id="PTHR37833">
    <property type="entry name" value="LIPOPROTEIN-RELATED"/>
    <property type="match status" value="1"/>
</dbReference>
<dbReference type="NCBIfam" id="NF012200">
    <property type="entry name" value="choice_anch_D"/>
    <property type="match status" value="3"/>
</dbReference>
<sequence>MAGQVYYVSGTGSDNNNGLKETSAFRTLGRAVWQMETGDTLYVMNGTYEKGANIVDKNGSPDNWTTIKAYPGHQPKLNLPAGVSGITVFSSSYVRIEGLDIEGDRENVTLQYALNSINSTSDKGKSDTKITAYGIMVTPSPSKTSEGLAPSNPHHIVISGNTIRNFPGAGIGLTNADYITVEKNTVSGNAWYSPYGCQAITALYGSNYDNNTTDYRMIFRDNIVYDNQSLVPVWNTGGISEGHGIMLDMTSKSREGVAYTGKALIENNISYNNGGSGIHVFKAKNVDVINNTTYQNATVLTTHGEIAVTYSDNVDVYNNIMYASDNQNANLVKYSTNVAFDHNLVYNSNIFQASDDPKAILTLQNILGKNPLFVDPAKGNFALKAGSAAIDAGSNAFNSITKNVPLDGDGNGTAVIDIGAYEAPTDETPTPEIQVLNGTVDIVDGSTTAINFGEIILGQTLTKTFTIKNTGIAALNLSNLKLPNGFSLVGTVPTSVAANASTTITVALNTTTPGTYGGTLILSNNDSNESEFDFAITGKVISPEIQVLNGTVDIVDGSTTAINFGEANVGNTLTKAFTIKNTGTAALNLSNLQLPNGFSLVGTVPTSVAPNASTTITMALNTTTVGTYSGRLSLSNNDSDESPFDFAITGKVTTPEIQILNGTVDITDGSTTAIDFGSTTGGVARTKTFTIKNIGTAPLKLTNLKLPSGFSLVGILPTSVAANASTNITVALNTSRIGTYSGNFSLSNNDSDESPFDFAITGKVEPKIINGTTGNDTFITPLGNGHDIITNFGGAGTSLDPSAEVIAQIDTLQFVGAGLTAKNMQLSQSGDNLEITFLSVANTKVTLENFKLENLENLAASGTRPGIGNIIFDGQSSVTESFDVIDSRSTQTSIFNRNTVTFLNYLNNNVAGFDNSNDVINALGGNDIIDGKSGDDLLRGGSGNDTLIGGAGNDILVGDGGADAFLYNTNAAFSSAAVGIDTIADFNSSAGDKIILDKTTFTAITSVAGTGFSNATNFQITTLGAVSSAVIVYDPVTGQLLYNQNGSAAGLGSGGQFAQLTGAPTLKASDFIIQA</sequence>
<dbReference type="Proteomes" id="UP000622533">
    <property type="component" value="Unassembled WGS sequence"/>
</dbReference>
<dbReference type="RefSeq" id="WP_193913786.1">
    <property type="nucleotide sequence ID" value="NZ_JADEXS020000001.1"/>
</dbReference>
<evidence type="ECO:0000256" key="5">
    <source>
        <dbReference type="ARBA" id="ARBA00023273"/>
    </source>
</evidence>
<evidence type="ECO:0000256" key="4">
    <source>
        <dbReference type="ARBA" id="ARBA00023069"/>
    </source>
</evidence>
<evidence type="ECO:0000259" key="8">
    <source>
        <dbReference type="Pfam" id="PF22544"/>
    </source>
</evidence>
<dbReference type="SUPFAM" id="SSF51120">
    <property type="entry name" value="beta-Roll"/>
    <property type="match status" value="2"/>
</dbReference>
<dbReference type="InterPro" id="IPR007742">
    <property type="entry name" value="NosD_dom"/>
</dbReference>